<dbReference type="EMBL" id="CP002405">
    <property type="protein sequence ID" value="ADU24126.1"/>
    <property type="molecule type" value="Genomic_DNA"/>
</dbReference>
<protein>
    <recommendedName>
        <fullName evidence="4">Membrane protein YhfC</fullName>
    </recommendedName>
</protein>
<feature type="transmembrane region" description="Helical" evidence="1">
    <location>
        <begin position="197"/>
        <end position="214"/>
    </location>
</feature>
<keyword evidence="1" id="KW-0812">Transmembrane</keyword>
<name>E6UKD0_RUMA7</name>
<dbReference type="InterPro" id="IPR011397">
    <property type="entry name" value="YhfC"/>
</dbReference>
<feature type="transmembrane region" description="Helical" evidence="1">
    <location>
        <begin position="52"/>
        <end position="75"/>
    </location>
</feature>
<keyword evidence="1" id="KW-1133">Transmembrane helix</keyword>
<evidence type="ECO:0000313" key="3">
    <source>
        <dbReference type="Proteomes" id="UP000006919"/>
    </source>
</evidence>
<dbReference type="RefSeq" id="WP_013483671.1">
    <property type="nucleotide sequence ID" value="NC_014825.1"/>
</dbReference>
<feature type="transmembrane region" description="Helical" evidence="1">
    <location>
        <begin position="20"/>
        <end position="40"/>
    </location>
</feature>
<dbReference type="HOGENOM" id="CLU_076015_1_0_9"/>
<feature type="transmembrane region" description="Helical" evidence="1">
    <location>
        <begin position="247"/>
        <end position="269"/>
    </location>
</feature>
<proteinExistence type="predicted"/>
<feature type="transmembrane region" description="Helical" evidence="1">
    <location>
        <begin position="221"/>
        <end position="241"/>
    </location>
</feature>
<evidence type="ECO:0008006" key="4">
    <source>
        <dbReference type="Google" id="ProtNLM"/>
    </source>
</evidence>
<gene>
    <name evidence="2" type="ordered locus">Rumal_3688</name>
</gene>
<keyword evidence="1" id="KW-0472">Membrane</keyword>
<dbReference type="PIRSF" id="PIRSF033101">
    <property type="entry name" value="UCP033101"/>
    <property type="match status" value="1"/>
</dbReference>
<dbReference type="KEGG" id="ral:Rumal_3688"/>
<dbReference type="OrthoDB" id="9807167at2"/>
<dbReference type="Pfam" id="PF10086">
    <property type="entry name" value="YhfC"/>
    <property type="match status" value="1"/>
</dbReference>
<reference evidence="3" key="1">
    <citation type="journal article" date="2011" name="J. Bacteriol.">
        <title>Complete genome of the cellulolytic ruminal bacterium Ruminococcus albus 7.</title>
        <authorList>
            <person name="Suen G."/>
            <person name="Stevenson D.M."/>
            <person name="Bruce D.C."/>
            <person name="Chertkov O."/>
            <person name="Copeland A."/>
            <person name="Cheng J.F."/>
            <person name="Detter C."/>
            <person name="Detter J.C."/>
            <person name="Goodwin L.A."/>
            <person name="Han C.S."/>
            <person name="Hauser L.J."/>
            <person name="Ivanova N.N."/>
            <person name="Kyrpides N.C."/>
            <person name="Land M.L."/>
            <person name="Lapidus A."/>
            <person name="Lucas S."/>
            <person name="Ovchinnikova G."/>
            <person name="Pitluck S."/>
            <person name="Tapia R."/>
            <person name="Woyke T."/>
            <person name="Boyum J."/>
            <person name="Mead D."/>
            <person name="Weimer P.J."/>
        </authorList>
    </citation>
    <scope>NUCLEOTIDE SEQUENCE [LARGE SCALE GENOMIC DNA]</scope>
    <source>
        <strain evidence="3">ATCC 27210 / DSM 20455 / JCM 14654 / NCDO 2250 / 7</strain>
        <plasmid evidence="3">pRUMAL02</plasmid>
    </source>
</reference>
<dbReference type="AlphaFoldDB" id="E6UKD0"/>
<sequence>MYTVLVLADHSEICYPKDSILFTILSGVLMALIPVVIFLVMRKFVKFKIKPVIVGAAVWLLFAVVLKAIVLTPVIGADNSVSRAVNGNIWLFYMIAAAAAGIFEETGRLVAFKTVLKKNDDKQDALYYGIGHGGFEAVYLGFQIAFLGIMCLMINKGGIESVVKGADDTMIESLLAQIDKYTSSDIGRALLMGYERIPAMIVHIMFSVMVFAAVRERKIGLYFLSVFIHFVIDFSFVLYYAKIISLGVTEIMFTVEMLVFAVPVYKLLYKKMDINATERRMSDGISGNF</sequence>
<keyword evidence="2" id="KW-0614">Plasmid</keyword>
<geneLocation type="plasmid" evidence="2 3">
    <name>pRUMAL02</name>
</geneLocation>
<evidence type="ECO:0000256" key="1">
    <source>
        <dbReference type="SAM" id="Phobius"/>
    </source>
</evidence>
<feature type="transmembrane region" description="Helical" evidence="1">
    <location>
        <begin position="125"/>
        <end position="155"/>
    </location>
</feature>
<feature type="transmembrane region" description="Helical" evidence="1">
    <location>
        <begin position="87"/>
        <end position="104"/>
    </location>
</feature>
<evidence type="ECO:0000313" key="2">
    <source>
        <dbReference type="EMBL" id="ADU24126.1"/>
    </source>
</evidence>
<accession>E6UKD0</accession>
<organism evidence="2 3">
    <name type="scientific">Ruminococcus albus (strain ATCC 27210 / DSM 20455 / JCM 14654 / NCDO 2250 / 7)</name>
    <dbReference type="NCBI Taxonomy" id="697329"/>
    <lineage>
        <taxon>Bacteria</taxon>
        <taxon>Bacillati</taxon>
        <taxon>Bacillota</taxon>
        <taxon>Clostridia</taxon>
        <taxon>Eubacteriales</taxon>
        <taxon>Oscillospiraceae</taxon>
        <taxon>Ruminococcus</taxon>
    </lineage>
</organism>
<dbReference type="Proteomes" id="UP000006919">
    <property type="component" value="Plasmid pRUMAL02"/>
</dbReference>